<reference evidence="1" key="2">
    <citation type="submission" date="2020-11" db="EMBL/GenBank/DDBJ databases">
        <authorList>
            <consortium name="DOE Joint Genome Institute"/>
            <person name="Kuo A."/>
            <person name="Miyauchi S."/>
            <person name="Kiss E."/>
            <person name="Drula E."/>
            <person name="Kohler A."/>
            <person name="Sanchez-Garcia M."/>
            <person name="Andreopoulos B."/>
            <person name="Barry K.W."/>
            <person name="Bonito G."/>
            <person name="Buee M."/>
            <person name="Carver A."/>
            <person name="Chen C."/>
            <person name="Cichocki N."/>
            <person name="Clum A."/>
            <person name="Culley D."/>
            <person name="Crous P.W."/>
            <person name="Fauchery L."/>
            <person name="Girlanda M."/>
            <person name="Hayes R."/>
            <person name="Keri Z."/>
            <person name="Labutti K."/>
            <person name="Lipzen A."/>
            <person name="Lombard V."/>
            <person name="Magnuson J."/>
            <person name="Maillard F."/>
            <person name="Morin E."/>
            <person name="Murat C."/>
            <person name="Nolan M."/>
            <person name="Ohm R."/>
            <person name="Pangilinan J."/>
            <person name="Pereira M."/>
            <person name="Perotto S."/>
            <person name="Peter M."/>
            <person name="Riley R."/>
            <person name="Sitrit Y."/>
            <person name="Stielow B."/>
            <person name="Szollosi G."/>
            <person name="Zifcakova L."/>
            <person name="Stursova M."/>
            <person name="Spatafora J.W."/>
            <person name="Tedersoo L."/>
            <person name="Vaario L.-M."/>
            <person name="Yamada A."/>
            <person name="Yan M."/>
            <person name="Wang P."/>
            <person name="Xu J."/>
            <person name="Bruns T."/>
            <person name="Baldrian P."/>
            <person name="Vilgalys R."/>
            <person name="Henrissat B."/>
            <person name="Grigoriev I.V."/>
            <person name="Hibbett D."/>
            <person name="Nagy L.G."/>
            <person name="Martin F.M."/>
        </authorList>
    </citation>
    <scope>NUCLEOTIDE SEQUENCE</scope>
    <source>
        <strain evidence="1">UH-Tt-Lm1</strain>
    </source>
</reference>
<reference evidence="1" key="1">
    <citation type="journal article" date="2020" name="Nat. Commun.">
        <title>Large-scale genome sequencing of mycorrhizal fungi provides insights into the early evolution of symbiotic traits.</title>
        <authorList>
            <person name="Miyauchi S."/>
            <person name="Kiss E."/>
            <person name="Kuo A."/>
            <person name="Drula E."/>
            <person name="Kohler A."/>
            <person name="Sanchez-Garcia M."/>
            <person name="Morin E."/>
            <person name="Andreopoulos B."/>
            <person name="Barry K.W."/>
            <person name="Bonito G."/>
            <person name="Buee M."/>
            <person name="Carver A."/>
            <person name="Chen C."/>
            <person name="Cichocki N."/>
            <person name="Clum A."/>
            <person name="Culley D."/>
            <person name="Crous P.W."/>
            <person name="Fauchery L."/>
            <person name="Girlanda M."/>
            <person name="Hayes R.D."/>
            <person name="Keri Z."/>
            <person name="LaButti K."/>
            <person name="Lipzen A."/>
            <person name="Lombard V."/>
            <person name="Magnuson J."/>
            <person name="Maillard F."/>
            <person name="Murat C."/>
            <person name="Nolan M."/>
            <person name="Ohm R.A."/>
            <person name="Pangilinan J."/>
            <person name="Pereira M.F."/>
            <person name="Perotto S."/>
            <person name="Peter M."/>
            <person name="Pfister S."/>
            <person name="Riley R."/>
            <person name="Sitrit Y."/>
            <person name="Stielow J.B."/>
            <person name="Szollosi G."/>
            <person name="Zifcakova L."/>
            <person name="Stursova M."/>
            <person name="Spatafora J.W."/>
            <person name="Tedersoo L."/>
            <person name="Vaario L.M."/>
            <person name="Yamada A."/>
            <person name="Yan M."/>
            <person name="Wang P."/>
            <person name="Xu J."/>
            <person name="Bruns T."/>
            <person name="Baldrian P."/>
            <person name="Vilgalys R."/>
            <person name="Dunand C."/>
            <person name="Henrissat B."/>
            <person name="Grigoriev I.V."/>
            <person name="Hibbett D."/>
            <person name="Nagy L.G."/>
            <person name="Martin F.M."/>
        </authorList>
    </citation>
    <scope>NUCLEOTIDE SEQUENCE</scope>
    <source>
        <strain evidence="1">UH-Tt-Lm1</strain>
    </source>
</reference>
<dbReference type="InterPro" id="IPR032675">
    <property type="entry name" value="LRR_dom_sf"/>
</dbReference>
<dbReference type="InterPro" id="IPR036047">
    <property type="entry name" value="F-box-like_dom_sf"/>
</dbReference>
<name>A0A9P6HCL8_9AGAM</name>
<comment type="caution">
    <text evidence="1">The sequence shown here is derived from an EMBL/GenBank/DDBJ whole genome shotgun (WGS) entry which is preliminary data.</text>
</comment>
<dbReference type="AlphaFoldDB" id="A0A9P6HCL8"/>
<dbReference type="Gene3D" id="3.80.10.10">
    <property type="entry name" value="Ribonuclease Inhibitor"/>
    <property type="match status" value="1"/>
</dbReference>
<proteinExistence type="predicted"/>
<evidence type="ECO:0008006" key="3">
    <source>
        <dbReference type="Google" id="ProtNLM"/>
    </source>
</evidence>
<evidence type="ECO:0000313" key="2">
    <source>
        <dbReference type="Proteomes" id="UP000736335"/>
    </source>
</evidence>
<dbReference type="OrthoDB" id="3352270at2759"/>
<gene>
    <name evidence="1" type="ORF">BJ322DRAFT_882676</name>
</gene>
<evidence type="ECO:0000313" key="1">
    <source>
        <dbReference type="EMBL" id="KAF9783846.1"/>
    </source>
</evidence>
<dbReference type="EMBL" id="WIUZ02000009">
    <property type="protein sequence ID" value="KAF9783846.1"/>
    <property type="molecule type" value="Genomic_DNA"/>
</dbReference>
<protein>
    <recommendedName>
        <fullName evidence="3">F-box domain-containing protein</fullName>
    </recommendedName>
</protein>
<organism evidence="1 2">
    <name type="scientific">Thelephora terrestris</name>
    <dbReference type="NCBI Taxonomy" id="56493"/>
    <lineage>
        <taxon>Eukaryota</taxon>
        <taxon>Fungi</taxon>
        <taxon>Dikarya</taxon>
        <taxon>Basidiomycota</taxon>
        <taxon>Agaricomycotina</taxon>
        <taxon>Agaricomycetes</taxon>
        <taxon>Thelephorales</taxon>
        <taxon>Thelephoraceae</taxon>
        <taxon>Thelephora</taxon>
    </lineage>
</organism>
<dbReference type="Proteomes" id="UP000736335">
    <property type="component" value="Unassembled WGS sequence"/>
</dbReference>
<keyword evidence="2" id="KW-1185">Reference proteome</keyword>
<accession>A0A9P6HCL8</accession>
<sequence length="552" mass="62498">MDARPYPGSGLSLSQLVFALNEELKRTAYSPHFTFDQVSQLDQDTSTALMTIREWRNSFVPINCVPWDILSLIPTHLISQEDRFRASFVCRHWRRCLLQRAELWSQFSLSKGEVYLKTLLERTKASAINVIVDRMDPVSTAILLPSHTKQIKCLDILPNDWEDIQRFSEAFSGPLPLLHTLTISTTEEQSPGDTNMMAPPSTPLFTNAVNLRAFRFSSKSEWSPSFSQFFFPNLVSFDLSAAPWDEFHALQLLDFLQASPMLRRVHMDIVAHISLKGIPQGRVVLLPNVEEFTLIVNDGRPGYRLAAHLSCPSSRYTSLVYKSEVEAVTPGEIFPASDSWNAIVRQYTRSLVEEVRLEIKPSITCKLVFRSLDAAVVELSFEVLDRSPVDIHDEVFKQATMAIRSHPQLANVKRLHICHSFPSVSPTNVSHIAGSAERFFQHVGPLDELTIHRCDLRPYLHSFLSLSEGCVEEPVVFPPIKELTVSHPLCRSDQQCVAAIVGLAKSHHAREIPFERVVICGETMPVGMEERLRPWVGSVEHRYDKLCKADND</sequence>
<dbReference type="SUPFAM" id="SSF81383">
    <property type="entry name" value="F-box domain"/>
    <property type="match status" value="1"/>
</dbReference>